<dbReference type="Proteomes" id="UP000183954">
    <property type="component" value="Unassembled WGS sequence"/>
</dbReference>
<dbReference type="EMBL" id="FQXJ01000003">
    <property type="protein sequence ID" value="SHH17773.1"/>
    <property type="molecule type" value="Genomic_DNA"/>
</dbReference>
<dbReference type="RefSeq" id="WP_073027402.1">
    <property type="nucleotide sequence ID" value="NZ_FQXJ01000003.1"/>
</dbReference>
<dbReference type="InterPro" id="IPR019271">
    <property type="entry name" value="DUF2284_metal-binding"/>
</dbReference>
<dbReference type="Pfam" id="PF10050">
    <property type="entry name" value="DUF2284"/>
    <property type="match status" value="1"/>
</dbReference>
<dbReference type="OrthoDB" id="5420534at2"/>
<dbReference type="AlphaFoldDB" id="A0A1M5QW50"/>
<dbReference type="STRING" id="1121420.SAMN02746098_00369"/>
<gene>
    <name evidence="1" type="ORF">SAMN02746098_00369</name>
</gene>
<accession>A0A1M5QW50</accession>
<proteinExistence type="predicted"/>
<evidence type="ECO:0000313" key="2">
    <source>
        <dbReference type="Proteomes" id="UP000183954"/>
    </source>
</evidence>
<reference evidence="2" key="1">
    <citation type="submission" date="2016-11" db="EMBL/GenBank/DDBJ databases">
        <authorList>
            <person name="Varghese N."/>
            <person name="Submissions S."/>
        </authorList>
    </citation>
    <scope>NUCLEOTIDE SEQUENCE [LARGE SCALE GENOMIC DNA]</scope>
    <source>
        <strain evidence="2">DSM 15449</strain>
    </source>
</reference>
<name>A0A1M5QW50_9FIRM</name>
<protein>
    <submittedName>
        <fullName evidence="1">Predicted metal-binding protein</fullName>
    </submittedName>
</protein>
<keyword evidence="2" id="KW-1185">Reference proteome</keyword>
<sequence>MSKIKEIISQEKANLNIHEYAFMKSNTVIFSDEVRGLCEKNVCGMYGTSWACPPAVGSVEECKNRCTDFENAFMFTSLAKLKKKYDTVEWRETRLVHELITEQVARIFRDEFREALILSTEGCNLCPKCTYPEKLCRYPNRMFPATESFGIMVIEQAPLCNIKYNNGANSITYFSMVFF</sequence>
<organism evidence="1 2">
    <name type="scientific">Desulfosporosinus lacus DSM 15449</name>
    <dbReference type="NCBI Taxonomy" id="1121420"/>
    <lineage>
        <taxon>Bacteria</taxon>
        <taxon>Bacillati</taxon>
        <taxon>Bacillota</taxon>
        <taxon>Clostridia</taxon>
        <taxon>Eubacteriales</taxon>
        <taxon>Desulfitobacteriaceae</taxon>
        <taxon>Desulfosporosinus</taxon>
    </lineage>
</organism>
<evidence type="ECO:0000313" key="1">
    <source>
        <dbReference type="EMBL" id="SHH17773.1"/>
    </source>
</evidence>